<dbReference type="BioCyc" id="IAGG583356:GHAH-937-MONOMER"/>
<feature type="transmembrane region" description="Helical" evidence="5">
    <location>
        <begin position="203"/>
        <end position="224"/>
    </location>
</feature>
<evidence type="ECO:0000256" key="1">
    <source>
        <dbReference type="ARBA" id="ARBA00004141"/>
    </source>
</evidence>
<gene>
    <name evidence="7" type="ordered locus">Igag_0954</name>
</gene>
<sequence>MARSRSLGIASPFLAKLIKKELLLTFKNIQIIISILIIPILFISMAGSIRYGIETTQHEIERVVAIGIATIVRDNSAIVSSAIEYINSSKGIKIIVVEDNDVRGLLDRYGVVIEIPESFSRDIYVNRLCHVYGYTSISSLSTASIVGRNSIIDYVSSTLCSAMRSIIAQNIGVNISSFDISVSSSKTVFIGDKSFDEGALSRLTTLITMSSLIFSIAIALSFQYGAISIAQEKEERTLEILAVQPISRRDIGISKVIGVLVLALTEASLYIASWMYYLSSIGLANGNIFMGLGAMPIVFLMIDIVIAIVALTVFGLIIGVFARDTRTASIVSTPITLLAILIGTMIQFIGIPLEPLQLSLYSITLIMAPICIMISLMLGYIVSAIGVIIINIAIALLLLYILGKILESEKMFIGIGFMDRFMRFMKRSR</sequence>
<dbReference type="HOGENOM" id="CLU_638747_0_0_2"/>
<dbReference type="GO" id="GO:0016020">
    <property type="term" value="C:membrane"/>
    <property type="evidence" value="ECO:0007669"/>
    <property type="project" value="UniProtKB-SubCell"/>
</dbReference>
<accession>E0SNH3</accession>
<feature type="transmembrane region" description="Helical" evidence="5">
    <location>
        <begin position="384"/>
        <end position="402"/>
    </location>
</feature>
<feature type="transmembrane region" description="Helical" evidence="5">
    <location>
        <begin position="328"/>
        <end position="351"/>
    </location>
</feature>
<protein>
    <submittedName>
        <fullName evidence="7">ABC-type Na+ efflux pump permease component</fullName>
    </submittedName>
</protein>
<evidence type="ECO:0000313" key="8">
    <source>
        <dbReference type="Proteomes" id="UP000001304"/>
    </source>
</evidence>
<keyword evidence="2 5" id="KW-0812">Transmembrane</keyword>
<evidence type="ECO:0000256" key="4">
    <source>
        <dbReference type="ARBA" id="ARBA00023136"/>
    </source>
</evidence>
<dbReference type="EMBL" id="CP002098">
    <property type="protein sequence ID" value="ADM27769.1"/>
    <property type="molecule type" value="Genomic_DNA"/>
</dbReference>
<dbReference type="GO" id="GO:0140359">
    <property type="term" value="F:ABC-type transporter activity"/>
    <property type="evidence" value="ECO:0007669"/>
    <property type="project" value="InterPro"/>
</dbReference>
<reference evidence="7 8" key="1">
    <citation type="journal article" date="2010" name="Stand. Genomic Sci.">
        <title>Complete genome sequence of Ignisphaera aggregans type strain (AQ1.S1).</title>
        <authorList>
            <person name="Goker M."/>
            <person name="Held B."/>
            <person name="Lapidus A."/>
            <person name="Nolan M."/>
            <person name="Spring S."/>
            <person name="Yasawong M."/>
            <person name="Lucas S."/>
            <person name="Glavina Del Rio T."/>
            <person name="Tice H."/>
            <person name="Cheng J.F."/>
            <person name="Goodwin L."/>
            <person name="Tapia R."/>
            <person name="Pitluck S."/>
            <person name="Liolios K."/>
            <person name="Ivanova N."/>
            <person name="Mavromatis K."/>
            <person name="Mikhailova N."/>
            <person name="Pati A."/>
            <person name="Chen A."/>
            <person name="Palaniappan K."/>
            <person name="Brambilla E."/>
            <person name="Land M."/>
            <person name="Hauser L."/>
            <person name="Chang Y.J."/>
            <person name="Jeffries C.D."/>
            <person name="Brettin T."/>
            <person name="Detter J.C."/>
            <person name="Han C."/>
            <person name="Rohde M."/>
            <person name="Sikorski J."/>
            <person name="Woyke T."/>
            <person name="Bristow J."/>
            <person name="Eisen J.A."/>
            <person name="Markowitz V."/>
            <person name="Hugenholtz P."/>
            <person name="Kyrpides N.C."/>
            <person name="Klenk H.P."/>
        </authorList>
    </citation>
    <scope>NUCLEOTIDE SEQUENCE [LARGE SCALE GENOMIC DNA]</scope>
    <source>
        <strain evidence="8">DSM 17230 / JCM 13409 / AQ1.S1</strain>
    </source>
</reference>
<dbReference type="Gene3D" id="3.40.1710.10">
    <property type="entry name" value="abc type-2 transporter like domain"/>
    <property type="match status" value="1"/>
</dbReference>
<dbReference type="Proteomes" id="UP000001304">
    <property type="component" value="Chromosome"/>
</dbReference>
<proteinExistence type="predicted"/>
<feature type="transmembrane region" description="Helical" evidence="5">
    <location>
        <begin position="358"/>
        <end position="378"/>
    </location>
</feature>
<evidence type="ECO:0000256" key="5">
    <source>
        <dbReference type="SAM" id="Phobius"/>
    </source>
</evidence>
<dbReference type="InterPro" id="IPR013525">
    <property type="entry name" value="ABC2_TM"/>
</dbReference>
<dbReference type="PANTHER" id="PTHR43471">
    <property type="entry name" value="ABC TRANSPORTER PERMEASE"/>
    <property type="match status" value="1"/>
</dbReference>
<keyword evidence="4 5" id="KW-0472">Membrane</keyword>
<evidence type="ECO:0000259" key="6">
    <source>
        <dbReference type="Pfam" id="PF12698"/>
    </source>
</evidence>
<evidence type="ECO:0000256" key="2">
    <source>
        <dbReference type="ARBA" id="ARBA00022692"/>
    </source>
</evidence>
<evidence type="ECO:0000256" key="3">
    <source>
        <dbReference type="ARBA" id="ARBA00022989"/>
    </source>
</evidence>
<keyword evidence="8" id="KW-1185">Reference proteome</keyword>
<dbReference type="STRING" id="583356.Igag_0954"/>
<feature type="domain" description="ABC-2 type transporter transmembrane" evidence="6">
    <location>
        <begin position="31"/>
        <end position="401"/>
    </location>
</feature>
<keyword evidence="3 5" id="KW-1133">Transmembrane helix</keyword>
<organism evidence="7 8">
    <name type="scientific">Ignisphaera aggregans (strain DSM 17230 / JCM 13409 / AQ1.S1)</name>
    <dbReference type="NCBI Taxonomy" id="583356"/>
    <lineage>
        <taxon>Archaea</taxon>
        <taxon>Thermoproteota</taxon>
        <taxon>Thermoprotei</taxon>
        <taxon>Desulfurococcales</taxon>
        <taxon>Desulfurococcaceae</taxon>
        <taxon>Ignisphaera</taxon>
    </lineage>
</organism>
<dbReference type="AlphaFoldDB" id="E0SNH3"/>
<dbReference type="KEGG" id="iag:Igag_0954"/>
<dbReference type="Pfam" id="PF12698">
    <property type="entry name" value="ABC2_membrane_3"/>
    <property type="match status" value="1"/>
</dbReference>
<feature type="transmembrane region" description="Helical" evidence="5">
    <location>
        <begin position="29"/>
        <end position="53"/>
    </location>
</feature>
<feature type="transmembrane region" description="Helical" evidence="5">
    <location>
        <begin position="289"/>
        <end position="322"/>
    </location>
</feature>
<name>E0SNH3_IGNAA</name>
<feature type="transmembrane region" description="Helical" evidence="5">
    <location>
        <begin position="256"/>
        <end position="277"/>
    </location>
</feature>
<dbReference type="PANTHER" id="PTHR43471:SF3">
    <property type="entry name" value="ABC TRANSPORTER PERMEASE PROTEIN NATB"/>
    <property type="match status" value="1"/>
</dbReference>
<evidence type="ECO:0000313" key="7">
    <source>
        <dbReference type="EMBL" id="ADM27769.1"/>
    </source>
</evidence>
<comment type="subcellular location">
    <subcellularLocation>
        <location evidence="1">Membrane</location>
        <topology evidence="1">Multi-pass membrane protein</topology>
    </subcellularLocation>
</comment>